<sequence length="144" mass="15351">MIDREDLGSWIDGAPTDPSHVKGATWGLPAEGPGSVAPIGRRFVGYAIDWSLCAGASALLMDGSVHLVWPLFTAMSVVLLSLFGATIGQFVLGLRTVPVARRWPMPLRALVRTALLLLLLPTLIWNRDGQPLQDVAAGTAVVRA</sequence>
<keyword evidence="1" id="KW-0472">Membrane</keyword>
<gene>
    <name evidence="2" type="ORF">FM110_01385</name>
</gene>
<feature type="transmembrane region" description="Helical" evidence="1">
    <location>
        <begin position="67"/>
        <end position="94"/>
    </location>
</feature>
<evidence type="ECO:0000256" key="1">
    <source>
        <dbReference type="SAM" id="Phobius"/>
    </source>
</evidence>
<dbReference type="EMBL" id="FWFG01000013">
    <property type="protein sequence ID" value="SLM88228.1"/>
    <property type="molecule type" value="Genomic_DNA"/>
</dbReference>
<proteinExistence type="predicted"/>
<dbReference type="OrthoDB" id="5187110at2"/>
<feature type="transmembrane region" description="Helical" evidence="1">
    <location>
        <begin position="106"/>
        <end position="125"/>
    </location>
</feature>
<evidence type="ECO:0000313" key="2">
    <source>
        <dbReference type="EMBL" id="SLM88228.1"/>
    </source>
</evidence>
<dbReference type="AlphaFoldDB" id="A0A1X6WT93"/>
<accession>A0A1X6WT93</accession>
<evidence type="ECO:0000313" key="3">
    <source>
        <dbReference type="Proteomes" id="UP000195981"/>
    </source>
</evidence>
<keyword evidence="1" id="KW-0812">Transmembrane</keyword>
<name>A0A1X6WT93_9MICO</name>
<keyword evidence="3" id="KW-1185">Reference proteome</keyword>
<keyword evidence="1" id="KW-1133">Transmembrane helix</keyword>
<reference evidence="2 3" key="1">
    <citation type="submission" date="2017-02" db="EMBL/GenBank/DDBJ databases">
        <authorList>
            <person name="Peterson S.W."/>
        </authorList>
    </citation>
    <scope>NUCLEOTIDE SEQUENCE [LARGE SCALE GENOMIC DNA]</scope>
    <source>
        <strain evidence="2 3">CIP104813</strain>
    </source>
</reference>
<dbReference type="Proteomes" id="UP000195981">
    <property type="component" value="Unassembled WGS sequence"/>
</dbReference>
<protein>
    <submittedName>
        <fullName evidence="2">RDD domain containing protein</fullName>
    </submittedName>
</protein>
<dbReference type="RefSeq" id="WP_087101961.1">
    <property type="nucleotide sequence ID" value="NZ_FWFG01000013.1"/>
</dbReference>
<organism evidence="2 3">
    <name type="scientific">Brachybacterium nesterenkovii</name>
    <dbReference type="NCBI Taxonomy" id="47847"/>
    <lineage>
        <taxon>Bacteria</taxon>
        <taxon>Bacillati</taxon>
        <taxon>Actinomycetota</taxon>
        <taxon>Actinomycetes</taxon>
        <taxon>Micrococcales</taxon>
        <taxon>Dermabacteraceae</taxon>
        <taxon>Brachybacterium</taxon>
    </lineage>
</organism>